<keyword evidence="16" id="KW-0779">Telomere</keyword>
<feature type="compositionally biased region" description="Polar residues" evidence="17">
    <location>
        <begin position="227"/>
        <end position="253"/>
    </location>
</feature>
<evidence type="ECO:0000256" key="8">
    <source>
        <dbReference type="ARBA" id="ARBA00022741"/>
    </source>
</evidence>
<evidence type="ECO:0000256" key="17">
    <source>
        <dbReference type="SAM" id="MobiDB-lite"/>
    </source>
</evidence>
<dbReference type="InterPro" id="IPR021668">
    <property type="entry name" value="TAN"/>
</dbReference>
<dbReference type="InterPro" id="IPR018936">
    <property type="entry name" value="PI3/4_kinase_CS"/>
</dbReference>
<keyword evidence="10 16" id="KW-0418">Kinase</keyword>
<dbReference type="InterPro" id="IPR044107">
    <property type="entry name" value="PIKKc_ATM"/>
</dbReference>
<dbReference type="InterPro" id="IPR003152">
    <property type="entry name" value="FATC_dom"/>
</dbReference>
<feature type="domain" description="PI3K/PI4K catalytic" evidence="18">
    <location>
        <begin position="2714"/>
        <end position="3033"/>
    </location>
</feature>
<dbReference type="Pfam" id="PF11640">
    <property type="entry name" value="TAN"/>
    <property type="match status" value="1"/>
</dbReference>
<feature type="region of interest" description="Disordered" evidence="17">
    <location>
        <begin position="1745"/>
        <end position="1773"/>
    </location>
</feature>
<dbReference type="SUPFAM" id="SSF56112">
    <property type="entry name" value="Protein kinase-like (PK-like)"/>
    <property type="match status" value="1"/>
</dbReference>
<dbReference type="EMBL" id="BRPK01000010">
    <property type="protein sequence ID" value="GLB41909.1"/>
    <property type="molecule type" value="Genomic_DNA"/>
</dbReference>
<dbReference type="SMART" id="SM01343">
    <property type="entry name" value="FATC"/>
    <property type="match status" value="1"/>
</dbReference>
<keyword evidence="8 16" id="KW-0547">Nucleotide-binding</keyword>
<dbReference type="GO" id="GO:0006281">
    <property type="term" value="P:DNA repair"/>
    <property type="evidence" value="ECO:0007669"/>
    <property type="project" value="InterPro"/>
</dbReference>
<feature type="domain" description="FAT" evidence="19">
    <location>
        <begin position="1986"/>
        <end position="2600"/>
    </location>
</feature>
<reference evidence="21" key="1">
    <citation type="submission" date="2022-07" db="EMBL/GenBank/DDBJ databases">
        <title>The genome of Lyophyllum shimeji provides insight into the initial evolution of ectomycorrhizal fungal genome.</title>
        <authorList>
            <person name="Kobayashi Y."/>
            <person name="Shibata T."/>
            <person name="Hirakawa H."/>
            <person name="Shigenobu S."/>
            <person name="Nishiyama T."/>
            <person name="Yamada A."/>
            <person name="Hasebe M."/>
            <person name="Kawaguchi M."/>
        </authorList>
    </citation>
    <scope>NUCLEOTIDE SEQUENCE</scope>
    <source>
        <strain evidence="21">AT787</strain>
    </source>
</reference>
<organism evidence="21 22">
    <name type="scientific">Lyophyllum shimeji</name>
    <name type="common">Hon-shimeji</name>
    <name type="synonym">Tricholoma shimeji</name>
    <dbReference type="NCBI Taxonomy" id="47721"/>
    <lineage>
        <taxon>Eukaryota</taxon>
        <taxon>Fungi</taxon>
        <taxon>Dikarya</taxon>
        <taxon>Basidiomycota</taxon>
        <taxon>Agaricomycotina</taxon>
        <taxon>Agaricomycetes</taxon>
        <taxon>Agaricomycetidae</taxon>
        <taxon>Agaricales</taxon>
        <taxon>Tricholomatineae</taxon>
        <taxon>Lyophyllaceae</taxon>
        <taxon>Lyophyllum</taxon>
    </lineage>
</organism>
<dbReference type="Pfam" id="PF00454">
    <property type="entry name" value="PI3_PI4_kinase"/>
    <property type="match status" value="1"/>
</dbReference>
<dbReference type="SMART" id="SM01342">
    <property type="entry name" value="TAN"/>
    <property type="match status" value="1"/>
</dbReference>
<dbReference type="InterPro" id="IPR016024">
    <property type="entry name" value="ARM-type_fold"/>
</dbReference>
<evidence type="ECO:0000259" key="20">
    <source>
        <dbReference type="PROSITE" id="PS51190"/>
    </source>
</evidence>
<evidence type="ECO:0000259" key="19">
    <source>
        <dbReference type="PROSITE" id="PS51189"/>
    </source>
</evidence>
<keyword evidence="16" id="KW-0156">Chromatin regulator</keyword>
<comment type="function">
    <text evidence="13 16">Serine/threonine protein kinase which activates checkpoint signaling upon genotoxic stresses such as ionizing radiation (IR), ultraviolet light (UV), or DNA replication stalling, thereby acting as a DNA damage sensor. Recognizes the substrate consensus sequence [ST]-Q. Phosphorylates histone H2A to form H2AS128ph (gamma-H2A) at sites of DNA damage, involved in the regulation of DNA damage response mechanism. Required for the control of telomere length and genome stability.</text>
</comment>
<dbReference type="GO" id="GO:0005634">
    <property type="term" value="C:nucleus"/>
    <property type="evidence" value="ECO:0007669"/>
    <property type="project" value="UniProtKB-SubCell"/>
</dbReference>
<comment type="subunit">
    <text evidence="3">Associates with DNA double-strand breaks.</text>
</comment>
<evidence type="ECO:0000313" key="21">
    <source>
        <dbReference type="EMBL" id="GLB41909.1"/>
    </source>
</evidence>
<dbReference type="InterPro" id="IPR036940">
    <property type="entry name" value="PI3/4_kinase_cat_sf"/>
</dbReference>
<gene>
    <name evidence="21" type="primary">TEL1</name>
    <name evidence="21" type="ORF">LshimejAT787_1005090</name>
</gene>
<dbReference type="GO" id="GO:0005524">
    <property type="term" value="F:ATP binding"/>
    <property type="evidence" value="ECO:0007669"/>
    <property type="project" value="UniProtKB-KW"/>
</dbReference>
<proteinExistence type="inferred from homology"/>
<keyword evidence="6 16" id="KW-0723">Serine/threonine-protein kinase</keyword>
<feature type="compositionally biased region" description="Polar residues" evidence="17">
    <location>
        <begin position="1747"/>
        <end position="1757"/>
    </location>
</feature>
<evidence type="ECO:0000256" key="3">
    <source>
        <dbReference type="ARBA" id="ARBA00011370"/>
    </source>
</evidence>
<evidence type="ECO:0000256" key="4">
    <source>
        <dbReference type="ARBA" id="ARBA00012513"/>
    </source>
</evidence>
<evidence type="ECO:0000256" key="15">
    <source>
        <dbReference type="ARBA" id="ARBA00048679"/>
    </source>
</evidence>
<evidence type="ECO:0000259" key="18">
    <source>
        <dbReference type="PROSITE" id="PS50290"/>
    </source>
</evidence>
<dbReference type="GO" id="GO:0004674">
    <property type="term" value="F:protein serine/threonine kinase activity"/>
    <property type="evidence" value="ECO:0007669"/>
    <property type="project" value="UniProtKB-KW"/>
</dbReference>
<evidence type="ECO:0000256" key="1">
    <source>
        <dbReference type="ARBA" id="ARBA00004123"/>
    </source>
</evidence>
<dbReference type="GO" id="GO:0000781">
    <property type="term" value="C:chromosome, telomeric region"/>
    <property type="evidence" value="ECO:0007669"/>
    <property type="project" value="UniProtKB-SubCell"/>
</dbReference>
<dbReference type="GO" id="GO:0035556">
    <property type="term" value="P:intracellular signal transduction"/>
    <property type="evidence" value="ECO:0007669"/>
    <property type="project" value="UniProtKB-ARBA"/>
</dbReference>
<evidence type="ECO:0000256" key="14">
    <source>
        <dbReference type="ARBA" id="ARBA00047899"/>
    </source>
</evidence>
<comment type="catalytic activity">
    <reaction evidence="14 16">
        <text>L-threonyl-[protein] + ATP = O-phospho-L-threonyl-[protein] + ADP + H(+)</text>
        <dbReference type="Rhea" id="RHEA:46608"/>
        <dbReference type="Rhea" id="RHEA-COMP:11060"/>
        <dbReference type="Rhea" id="RHEA-COMP:11605"/>
        <dbReference type="ChEBI" id="CHEBI:15378"/>
        <dbReference type="ChEBI" id="CHEBI:30013"/>
        <dbReference type="ChEBI" id="CHEBI:30616"/>
        <dbReference type="ChEBI" id="CHEBI:61977"/>
        <dbReference type="ChEBI" id="CHEBI:456216"/>
        <dbReference type="EC" id="2.7.11.1"/>
    </reaction>
</comment>
<dbReference type="Pfam" id="PF02260">
    <property type="entry name" value="FATC"/>
    <property type="match status" value="1"/>
</dbReference>
<dbReference type="EC" id="2.7.11.1" evidence="4 16"/>
<dbReference type="PANTHER" id="PTHR37079">
    <property type="entry name" value="SERINE/THREONINE-PROTEIN KINASE ATM"/>
    <property type="match status" value="1"/>
</dbReference>
<comment type="similarity">
    <text evidence="2 16">Belongs to the PI3/PI4-kinase family. ATM subfamily.</text>
</comment>
<dbReference type="Proteomes" id="UP001063166">
    <property type="component" value="Unassembled WGS sequence"/>
</dbReference>
<dbReference type="InterPro" id="IPR038980">
    <property type="entry name" value="ATM_plant"/>
</dbReference>
<dbReference type="SMART" id="SM00146">
    <property type="entry name" value="PI3Kc"/>
    <property type="match status" value="1"/>
</dbReference>
<evidence type="ECO:0000256" key="11">
    <source>
        <dbReference type="ARBA" id="ARBA00022840"/>
    </source>
</evidence>
<keyword evidence="11 16" id="KW-0067">ATP-binding</keyword>
<dbReference type="InterPro" id="IPR014009">
    <property type="entry name" value="PIK_FAT"/>
</dbReference>
<name>A0A9P3PUS7_LYOSH</name>
<dbReference type="PROSITE" id="PS51189">
    <property type="entry name" value="FAT"/>
    <property type="match status" value="1"/>
</dbReference>
<evidence type="ECO:0000256" key="12">
    <source>
        <dbReference type="ARBA" id="ARBA00023242"/>
    </source>
</evidence>
<accession>A0A9P3PUS7</accession>
<comment type="subcellular location">
    <subcellularLocation>
        <location evidence="16">Chromosome</location>
        <location evidence="16">Telomere</location>
    </subcellularLocation>
    <subcellularLocation>
        <location evidence="1 16">Nucleus</location>
    </subcellularLocation>
</comment>
<keyword evidence="7 16" id="KW-0808">Transferase</keyword>
<dbReference type="CDD" id="cd05171">
    <property type="entry name" value="PIKKc_ATM"/>
    <property type="match status" value="1"/>
</dbReference>
<evidence type="ECO:0000313" key="22">
    <source>
        <dbReference type="Proteomes" id="UP001063166"/>
    </source>
</evidence>
<dbReference type="InterPro" id="IPR011009">
    <property type="entry name" value="Kinase-like_dom_sf"/>
</dbReference>
<evidence type="ECO:0000256" key="10">
    <source>
        <dbReference type="ARBA" id="ARBA00022777"/>
    </source>
</evidence>
<dbReference type="Gene3D" id="1.10.1070.11">
    <property type="entry name" value="Phosphatidylinositol 3-/4-kinase, catalytic domain"/>
    <property type="match status" value="1"/>
</dbReference>
<dbReference type="PROSITE" id="PS50290">
    <property type="entry name" value="PI3_4_KINASE_3"/>
    <property type="match status" value="1"/>
</dbReference>
<evidence type="ECO:0000256" key="6">
    <source>
        <dbReference type="ARBA" id="ARBA00022527"/>
    </source>
</evidence>
<dbReference type="Gene3D" id="3.30.1010.10">
    <property type="entry name" value="Phosphatidylinositol 3-kinase Catalytic Subunit, Chain A, domain 4"/>
    <property type="match status" value="1"/>
</dbReference>
<evidence type="ECO:0000256" key="2">
    <source>
        <dbReference type="ARBA" id="ARBA00010769"/>
    </source>
</evidence>
<feature type="domain" description="FATC" evidence="20">
    <location>
        <begin position="3046"/>
        <end position="3078"/>
    </location>
</feature>
<evidence type="ECO:0000256" key="7">
    <source>
        <dbReference type="ARBA" id="ARBA00022679"/>
    </source>
</evidence>
<comment type="catalytic activity">
    <reaction evidence="15">
        <text>L-seryl-[protein] + ATP = O-phospho-L-seryl-[protein] + ADP + H(+)</text>
        <dbReference type="Rhea" id="RHEA:17989"/>
        <dbReference type="Rhea" id="RHEA-COMP:9863"/>
        <dbReference type="Rhea" id="RHEA-COMP:11604"/>
        <dbReference type="ChEBI" id="CHEBI:15378"/>
        <dbReference type="ChEBI" id="CHEBI:29999"/>
        <dbReference type="ChEBI" id="CHEBI:30616"/>
        <dbReference type="ChEBI" id="CHEBI:83421"/>
        <dbReference type="ChEBI" id="CHEBI:456216"/>
        <dbReference type="EC" id="2.7.11.1"/>
    </reaction>
</comment>
<evidence type="ECO:0000256" key="13">
    <source>
        <dbReference type="ARBA" id="ARBA00025079"/>
    </source>
</evidence>
<keyword evidence="22" id="KW-1185">Reference proteome</keyword>
<feature type="region of interest" description="Disordered" evidence="17">
    <location>
        <begin position="766"/>
        <end position="788"/>
    </location>
</feature>
<dbReference type="PROSITE" id="PS00916">
    <property type="entry name" value="PI3_4_KINASE_2"/>
    <property type="match status" value="1"/>
</dbReference>
<sequence>MRGTSQVNLKDVLNNLKSTKIKERQEALSSFRTIFERTDFVNNFHINSEGEAEPRAWLAVFQALFEAVLTEKLAATKKETSKSAGSTATAQRRLEEAASTVRWLTERTVHLLNKRVTKSISEHLLQTMVHRGELLTPVALHYTKALRSLASYTPHLEHMEDDTWVRMVEMSFNILLGDPVRSSFEDDAVNAGPAPAADDSDLFVNDDSMDHDDALPSTSRKRGRADSNATPGPSSLKAPSQSSRKSRTVKQQVSVSHEQVECMSLLSVLLQSPSSPIISTEFPRLASSILMRLQRFLDLYTGDTSLLHDYITTLSSTLSNLSLNRTHDVAKFARESWDKLLDLWGTKNKRIKEGLVSVLHILIPFITTDNEIFDVAGTSFDCAGSLSRVSTVLAGEAESRWGVDALCLDCLRLELVDSEAQQTNSFRSSAFVARTFRFGWNFDAAQALAWAILELQADCIAKLFQISEAIHTPSTPRPTFGDGKRLRLENPITSLLATIQSRSTSNVRAYHLQILLFVIDRHWDILHDTHQQDIINVLLQFTSLDDGVVQSWVFLCFAAIASVVGSSPPRIETSTDPLKALNEPDTAWDSIWTSAIRRANVPAVSRAACHAAYLILRHTHAQTNGPACLPLASAKILFEIETLAKDLDVQGPPYPSDSVCTFLACCLKVASQDMHLYRMQLEEKVLSWLVDCWKVAGFRRKTLSLYMVRDLMLLLECICGLSHRSDLINRVPLPEGQIVDTLVSEATTKVIKDFVLAARLPRFQSSPENPWTDPSSSRSPGITIDTLTQPRGRERRVSAFLLKSLERLISDWDESTAPPTAETARQSLDMAVTALSFESALVVNGTQSDRRLIQCACRLIRIVTALLPDARWTAAEKALISLGLDPLTFLGNASGNEQLWSAMLLPDIGSGIKAQTLSRLSKLGGIGDDELEVSRMSFLRVVWQHADVQSVFNDISDTLRNVLRVSLGEKPLAQAGPQGMDVDEQDGFGPIRTVAEKHFMRNNEGSADVHSTHFILDICVSFLTVGPALQSASGEPTRDKDLIQLILNCAEPRPEAFLSVFPMVLQRCRQKTLNLSVKSLDSFLNELSRLLQLYQYGRSHRLQSLATQFLASTMEIWASPDVAIGETLDKVRQVSNWLSAALRKRKIRSWAVRDLLARFFDQYLVKDPTERAWNVPEKQEVEAEALPSALLPIMGADDDMRVRCRVAVLNARLFALARRTGRPTDDVYVAIKRELTVHLESYEHMLTRILSLGNVMVMGSAARRGAYWHLLETCLYTPVYAAHMEAVLRGVSERMGLTNFSSLFEAYASQLAYSIRQSNADFLRFPPHLLGYKDRKECALANFRSFTPTNIWNGGRTLFENHCKAISKSLSDGLRICFGDVLGYQIVTWIDEHDAATEGLGPMLRSQTFQGAEFDEHLAQNVDSIVVSILRTLGDQDVSETGPIVRALRGLDSTGHSVTTFCHLMRYRKSGDLDTHPPSLPAFPAETVLQALQWLRSEASIMDEKATSYHVLRQLFAEVDRSPLVNEQVRLMNVTCLWTATHSQDFQDIALLHTLIHGATALLGQSDLARSAQSMLDWGFSCYRKLKTKHPRIPDILVRISCLAYDYSRDSHDAGVATMGLELLKWIDTQAYKLSQVPSLSSQVMKAIPAWPHQPSPQLAQLCESITGEHLSSVLGDHRIASSKFRLVRRLRDHALSKDYSEDNFAQSDFWRLKESIPPPEQLQDADIEAFAGLLSLNKGRLDSFRSETSSPMSILQQHRRGSSKSSKGPVDPARESITVCLLAMVHGDSASRSNAAYETLRLIKAVEAVDLSKVDVSSTEHSVELEYLEKYRRSPKEQISRDIDDLLTGESYLDSVGNFPQWIAQITTLLSEVLSTRDAFYAQMLPILQTDTVFAEQVFPILVYTLLAAGQGITSANSVPRRTILSKYFTCVLTSHLTSVRCLRSVIDVVLHLRHFEFGPPRDFSNPMAYDALSYNKWLDLDFMLLARCSISCGAYTTALLFLELAAERRRELPELSDASQSSEDSEVLYEIYRHIDEPDGFYGIHDPDLHQNLIKRFHHENQWERAFRFHGAAFEAGDTSGHAEGLVKSFHSFGFDHLANDALRNGSSVKLLGNNPSSHGVSFRLAWRTETWDLPECDEKSPGASLYLALRTIYRERDEYGVDATIRRCLVREMDRLRALGSENFAEIREVVRDIMCLHEIVKWRRHPIQACLKSKDLDAINWDHFIDVDPDFEFSNLENIMAIRISLIRSARQKAERQQIGTLVGPFTQGLIDIENRCLVQLSKAARASNQVQIALNSVVRAQRLERIPPFAVFEEFASVLWCQKEEKMAVEFLDRLRLAGWKFHVRGEVSEHERALALARLGSWSSAACLKTPEDIQKDYFTTATSLLNTDGSSSPEARAAQATVYHDAAIFAERQYYDFVKSPDAVRWKIYVERKEQEIITRGNELKRLVEHTPAHTSLKHHQEKAEKLLKADTEAFRKYNRTRDAFLKQAIDMYSRSLEVSDAYDGDAGIRLCSLWFANFEEDATGLQEHVGAALERVPSRKFVFLSHQLSARISNPLTGKLPASQRNLQSLVLRMCKEHPFHSLYQVYCLQPGRPLNSSVRRQSGRTSSPAIQSERSAAAGEIFDRLRADGKAAERLLAMEQLCDACVQWAKYPIKGNKSYDPRKPMKLPKDVKIGSISNLRVPVITHHTPIDATMQYNDCPWIDHYELDWTVAGGINLPKINTCVGTDGVKYKQLFKGEGEDDLRQDAVMEQVFGLVNGILRRDRETRRRSLGVRDYKVIPLASQAGLLEFVGNTLPLARWLLSAHQRYHPDDMSSKEINKKLQEIQGSHKRDKDGVDNLVKAFTELQKRVRPVMRHFFTEKHKTPISWFAMRLNYTRSVATTSIVGHILGLGDRHTSNILMDNASGQVVHIDLGIAFDQGKLLRVPELVPFRMTRDIVDGMGMSKTSGVFQRCAEETLRVLRDGSEVIMTVLEVFKHDPLHSWTASETKINRVQQGASAATVNTVHLGTGIGIDMSSGGAEEAADRALSSVFRKLDKSLSVQSAVTQLVREATDPRNLSQIYYGWYPLY</sequence>
<keyword evidence="16" id="KW-0158">Chromosome</keyword>
<evidence type="ECO:0000256" key="9">
    <source>
        <dbReference type="ARBA" id="ARBA00022763"/>
    </source>
</evidence>
<feature type="region of interest" description="Disordered" evidence="17">
    <location>
        <begin position="186"/>
        <end position="253"/>
    </location>
</feature>
<dbReference type="OrthoDB" id="381190at2759"/>
<dbReference type="PROSITE" id="PS51190">
    <property type="entry name" value="FATC"/>
    <property type="match status" value="1"/>
</dbReference>
<keyword evidence="9 16" id="KW-0227">DNA damage</keyword>
<comment type="caution">
    <text evidence="21">The sequence shown here is derived from an EMBL/GenBank/DDBJ whole genome shotgun (WGS) entry which is preliminary data.</text>
</comment>
<evidence type="ECO:0000256" key="16">
    <source>
        <dbReference type="RuleBase" id="RU365027"/>
    </source>
</evidence>
<evidence type="ECO:0000256" key="5">
    <source>
        <dbReference type="ARBA" id="ARBA00014619"/>
    </source>
</evidence>
<protein>
    <recommendedName>
        <fullName evidence="5 16">Serine/threonine-protein kinase Tel1</fullName>
        <ecNumber evidence="4 16">2.7.11.1</ecNumber>
    </recommendedName>
</protein>
<keyword evidence="12 16" id="KW-0539">Nucleus</keyword>
<dbReference type="SUPFAM" id="SSF48371">
    <property type="entry name" value="ARM repeat"/>
    <property type="match status" value="1"/>
</dbReference>
<dbReference type="InterPro" id="IPR000403">
    <property type="entry name" value="PI3/4_kinase_cat_dom"/>
</dbReference>
<dbReference type="GO" id="GO:0006325">
    <property type="term" value="P:chromatin organization"/>
    <property type="evidence" value="ECO:0007669"/>
    <property type="project" value="UniProtKB-KW"/>
</dbReference>
<dbReference type="PANTHER" id="PTHR37079:SF4">
    <property type="entry name" value="SERINE_THREONINE-PROTEIN KINASE ATM"/>
    <property type="match status" value="1"/>
</dbReference>